<evidence type="ECO:0000256" key="1">
    <source>
        <dbReference type="SAM" id="MobiDB-lite"/>
    </source>
</evidence>
<proteinExistence type="predicted"/>
<dbReference type="EMBL" id="CP012333">
    <property type="protein sequence ID" value="AKU95997.1"/>
    <property type="molecule type" value="Genomic_DNA"/>
</dbReference>
<evidence type="ECO:0000313" key="2">
    <source>
        <dbReference type="EMBL" id="AKU95997.1"/>
    </source>
</evidence>
<sequence length="54" mass="5616">MERSSGGAAPPQTNANVVGQNGEHVTGVAARRKAESPIFTARAGWRALCNRGIP</sequence>
<accession>A0A0K1PR47</accession>
<dbReference type="KEGG" id="llu:AKJ09_02661"/>
<gene>
    <name evidence="2" type="ORF">AKJ09_02661</name>
</gene>
<dbReference type="STRING" id="1391654.AKJ09_02661"/>
<name>A0A0K1PR47_9BACT</name>
<protein>
    <submittedName>
        <fullName evidence="2">Uncharacterized protein</fullName>
    </submittedName>
</protein>
<organism evidence="2 3">
    <name type="scientific">Labilithrix luteola</name>
    <dbReference type="NCBI Taxonomy" id="1391654"/>
    <lineage>
        <taxon>Bacteria</taxon>
        <taxon>Pseudomonadati</taxon>
        <taxon>Myxococcota</taxon>
        <taxon>Polyangia</taxon>
        <taxon>Polyangiales</taxon>
        <taxon>Labilitrichaceae</taxon>
        <taxon>Labilithrix</taxon>
    </lineage>
</organism>
<feature type="region of interest" description="Disordered" evidence="1">
    <location>
        <begin position="1"/>
        <end position="29"/>
    </location>
</feature>
<dbReference type="Proteomes" id="UP000064967">
    <property type="component" value="Chromosome"/>
</dbReference>
<reference evidence="2 3" key="1">
    <citation type="submission" date="2015-08" db="EMBL/GenBank/DDBJ databases">
        <authorList>
            <person name="Babu N.S."/>
            <person name="Beckwith C.J."/>
            <person name="Beseler K.G."/>
            <person name="Brison A."/>
            <person name="Carone J.V."/>
            <person name="Caskin T.P."/>
            <person name="Diamond M."/>
            <person name="Durham M.E."/>
            <person name="Foxe J.M."/>
            <person name="Go M."/>
            <person name="Henderson B.A."/>
            <person name="Jones I.B."/>
            <person name="McGettigan J.A."/>
            <person name="Micheletti S.J."/>
            <person name="Nasrallah M.E."/>
            <person name="Ortiz D."/>
            <person name="Piller C.R."/>
            <person name="Privatt S.R."/>
            <person name="Schneider S.L."/>
            <person name="Sharp S."/>
            <person name="Smith T.C."/>
            <person name="Stanton J.D."/>
            <person name="Ullery H.E."/>
            <person name="Wilson R.J."/>
            <person name="Serrano M.G."/>
            <person name="Buck G."/>
            <person name="Lee V."/>
            <person name="Wang Y."/>
            <person name="Carvalho R."/>
            <person name="Voegtly L."/>
            <person name="Shi R."/>
            <person name="Duckworth R."/>
            <person name="Johnson A."/>
            <person name="Loviza R."/>
            <person name="Walstead R."/>
            <person name="Shah Z."/>
            <person name="Kiflezghi M."/>
            <person name="Wade K."/>
            <person name="Ball S.L."/>
            <person name="Bradley K.W."/>
            <person name="Asai D.J."/>
            <person name="Bowman C.A."/>
            <person name="Russell D.A."/>
            <person name="Pope W.H."/>
            <person name="Jacobs-Sera D."/>
            <person name="Hendrix R.W."/>
            <person name="Hatfull G.F."/>
        </authorList>
    </citation>
    <scope>NUCLEOTIDE SEQUENCE [LARGE SCALE GENOMIC DNA]</scope>
    <source>
        <strain evidence="2 3">DSM 27648</strain>
    </source>
</reference>
<dbReference type="AlphaFoldDB" id="A0A0K1PR47"/>
<keyword evidence="3" id="KW-1185">Reference proteome</keyword>
<evidence type="ECO:0000313" key="3">
    <source>
        <dbReference type="Proteomes" id="UP000064967"/>
    </source>
</evidence>